<gene>
    <name evidence="3" type="ORF">WPS_23280</name>
</gene>
<sequence>MNVLFLASAGGEAHRRTLAALVADAASRGDVRVLAPDAEGKAMRGSGVTIESWKPAGLFSVLRSIGALRRAVDYHAPDAVHAVGWTAAAVALGALPPPYVARTLVTLLDPIVDGEIPKQFIEKRLPELIQRAGAVTCAYATLADEVVERFGVAAERVHVIPPGVTPTHGEVLQRPPGRNGPIVGYLGRLGGDKTWEQAIDALTQVKMRYPEARVWFEWTGPSRNLVRAYARGRGVLHEVTFFDDLPPHEFFTGIDVAIVPRGRDALPYALLQALVDGVPIVATNFEGLADTLGPYPVGWLVPEGAEGIAAGVVDAWKSIASAWEGAQAQRHAAIAAFDPAAIAERYARLREQLALGSNEETRPPLAGGTPEG</sequence>
<dbReference type="Gene3D" id="3.40.50.2000">
    <property type="entry name" value="Glycogen Phosphorylase B"/>
    <property type="match status" value="2"/>
</dbReference>
<dbReference type="GO" id="GO:0016757">
    <property type="term" value="F:glycosyltransferase activity"/>
    <property type="evidence" value="ECO:0007669"/>
    <property type="project" value="InterPro"/>
</dbReference>
<evidence type="ECO:0000259" key="1">
    <source>
        <dbReference type="Pfam" id="PF00534"/>
    </source>
</evidence>
<organism evidence="3 4">
    <name type="scientific">Vulcanimicrobium alpinum</name>
    <dbReference type="NCBI Taxonomy" id="3016050"/>
    <lineage>
        <taxon>Bacteria</taxon>
        <taxon>Bacillati</taxon>
        <taxon>Vulcanimicrobiota</taxon>
        <taxon>Vulcanimicrobiia</taxon>
        <taxon>Vulcanimicrobiales</taxon>
        <taxon>Vulcanimicrobiaceae</taxon>
        <taxon>Vulcanimicrobium</taxon>
    </lineage>
</organism>
<dbReference type="SUPFAM" id="SSF53756">
    <property type="entry name" value="UDP-Glycosyltransferase/glycogen phosphorylase"/>
    <property type="match status" value="1"/>
</dbReference>
<dbReference type="KEGG" id="vab:WPS_23280"/>
<reference evidence="3 4" key="1">
    <citation type="journal article" date="2022" name="ISME Commun">
        <title>Vulcanimicrobium alpinus gen. nov. sp. nov., the first cultivated representative of the candidate phylum 'Eremiobacterota', is a metabolically versatile aerobic anoxygenic phototroph.</title>
        <authorList>
            <person name="Yabe S."/>
            <person name="Muto K."/>
            <person name="Abe K."/>
            <person name="Yokota A."/>
            <person name="Staudigel H."/>
            <person name="Tebo B.M."/>
        </authorList>
    </citation>
    <scope>NUCLEOTIDE SEQUENCE [LARGE SCALE GENOMIC DNA]</scope>
    <source>
        <strain evidence="3 4">WC8-2</strain>
    </source>
</reference>
<evidence type="ECO:0000313" key="3">
    <source>
        <dbReference type="EMBL" id="BDE07052.1"/>
    </source>
</evidence>
<dbReference type="Pfam" id="PF00534">
    <property type="entry name" value="Glycos_transf_1"/>
    <property type="match status" value="1"/>
</dbReference>
<dbReference type="InterPro" id="IPR028098">
    <property type="entry name" value="Glyco_trans_4-like_N"/>
</dbReference>
<dbReference type="CDD" id="cd03801">
    <property type="entry name" value="GT4_PimA-like"/>
    <property type="match status" value="1"/>
</dbReference>
<dbReference type="EMBL" id="AP025523">
    <property type="protein sequence ID" value="BDE07052.1"/>
    <property type="molecule type" value="Genomic_DNA"/>
</dbReference>
<feature type="domain" description="Glycosyltransferase subfamily 4-like N-terminal" evidence="2">
    <location>
        <begin position="19"/>
        <end position="166"/>
    </location>
</feature>
<accession>A0AAN1XX88</accession>
<evidence type="ECO:0000313" key="4">
    <source>
        <dbReference type="Proteomes" id="UP001317532"/>
    </source>
</evidence>
<proteinExistence type="predicted"/>
<name>A0AAN1XX88_UNVUL</name>
<dbReference type="AlphaFoldDB" id="A0AAN1XX88"/>
<evidence type="ECO:0008006" key="5">
    <source>
        <dbReference type="Google" id="ProtNLM"/>
    </source>
</evidence>
<dbReference type="PANTHER" id="PTHR12526">
    <property type="entry name" value="GLYCOSYLTRANSFERASE"/>
    <property type="match status" value="1"/>
</dbReference>
<evidence type="ECO:0000259" key="2">
    <source>
        <dbReference type="Pfam" id="PF13439"/>
    </source>
</evidence>
<dbReference type="Pfam" id="PF13439">
    <property type="entry name" value="Glyco_transf_4"/>
    <property type="match status" value="1"/>
</dbReference>
<keyword evidence="4" id="KW-1185">Reference proteome</keyword>
<feature type="domain" description="Glycosyl transferase family 1" evidence="1">
    <location>
        <begin position="179"/>
        <end position="312"/>
    </location>
</feature>
<dbReference type="Proteomes" id="UP001317532">
    <property type="component" value="Chromosome"/>
</dbReference>
<dbReference type="RefSeq" id="WP_317994669.1">
    <property type="nucleotide sequence ID" value="NZ_AP025523.1"/>
</dbReference>
<dbReference type="InterPro" id="IPR001296">
    <property type="entry name" value="Glyco_trans_1"/>
</dbReference>
<protein>
    <recommendedName>
        <fullName evidence="5">Glycosyltransferase</fullName>
    </recommendedName>
</protein>